<dbReference type="GO" id="GO:0003676">
    <property type="term" value="F:nucleic acid binding"/>
    <property type="evidence" value="ECO:0007669"/>
    <property type="project" value="InterPro"/>
</dbReference>
<keyword evidence="3" id="KW-1185">Reference proteome</keyword>
<dbReference type="InterPro" id="IPR036397">
    <property type="entry name" value="RNaseH_sf"/>
</dbReference>
<dbReference type="EMBL" id="MVGT01004128">
    <property type="protein sequence ID" value="OVA01356.1"/>
    <property type="molecule type" value="Genomic_DNA"/>
</dbReference>
<name>A0A200PT43_MACCD</name>
<reference evidence="2 3" key="1">
    <citation type="journal article" date="2017" name="Mol. Plant">
        <title>The Genome of Medicinal Plant Macleaya cordata Provides New Insights into Benzylisoquinoline Alkaloids Metabolism.</title>
        <authorList>
            <person name="Liu X."/>
            <person name="Liu Y."/>
            <person name="Huang P."/>
            <person name="Ma Y."/>
            <person name="Qing Z."/>
            <person name="Tang Q."/>
            <person name="Cao H."/>
            <person name="Cheng P."/>
            <person name="Zheng Y."/>
            <person name="Yuan Z."/>
            <person name="Zhou Y."/>
            <person name="Liu J."/>
            <person name="Tang Z."/>
            <person name="Zhuo Y."/>
            <person name="Zhang Y."/>
            <person name="Yu L."/>
            <person name="Huang J."/>
            <person name="Yang P."/>
            <person name="Peng Q."/>
            <person name="Zhang J."/>
            <person name="Jiang W."/>
            <person name="Zhang Z."/>
            <person name="Lin K."/>
            <person name="Ro D.K."/>
            <person name="Chen X."/>
            <person name="Xiong X."/>
            <person name="Shang Y."/>
            <person name="Huang S."/>
            <person name="Zeng J."/>
        </authorList>
    </citation>
    <scope>NUCLEOTIDE SEQUENCE [LARGE SCALE GENOMIC DNA]</scope>
    <source>
        <strain evidence="3">cv. BLH2017</strain>
        <tissue evidence="2">Root</tissue>
    </source>
</reference>
<proteinExistence type="predicted"/>
<dbReference type="SUPFAM" id="SSF53098">
    <property type="entry name" value="Ribonuclease H-like"/>
    <property type="match status" value="1"/>
</dbReference>
<dbReference type="STRING" id="56857.A0A200PT43"/>
<gene>
    <name evidence="2" type="ORF">BVC80_1797g49</name>
</gene>
<dbReference type="Pfam" id="PF13456">
    <property type="entry name" value="RVT_3"/>
    <property type="match status" value="1"/>
</dbReference>
<dbReference type="InterPro" id="IPR044730">
    <property type="entry name" value="RNase_H-like_dom_plant"/>
</dbReference>
<comment type="caution">
    <text evidence="2">The sequence shown here is derived from an EMBL/GenBank/DDBJ whole genome shotgun (WGS) entry which is preliminary data.</text>
</comment>
<dbReference type="Gene3D" id="3.30.420.10">
    <property type="entry name" value="Ribonuclease H-like superfamily/Ribonuclease H"/>
    <property type="match status" value="1"/>
</dbReference>
<dbReference type="CDD" id="cd06222">
    <property type="entry name" value="RNase_H_like"/>
    <property type="match status" value="1"/>
</dbReference>
<organism evidence="2 3">
    <name type="scientific">Macleaya cordata</name>
    <name type="common">Five-seeded plume-poppy</name>
    <name type="synonym">Bocconia cordata</name>
    <dbReference type="NCBI Taxonomy" id="56857"/>
    <lineage>
        <taxon>Eukaryota</taxon>
        <taxon>Viridiplantae</taxon>
        <taxon>Streptophyta</taxon>
        <taxon>Embryophyta</taxon>
        <taxon>Tracheophyta</taxon>
        <taxon>Spermatophyta</taxon>
        <taxon>Magnoliopsida</taxon>
        <taxon>Ranunculales</taxon>
        <taxon>Papaveraceae</taxon>
        <taxon>Papaveroideae</taxon>
        <taxon>Macleaya</taxon>
    </lineage>
</organism>
<dbReference type="OrthoDB" id="1166192at2759"/>
<feature type="domain" description="RNase H type-1" evidence="1">
    <location>
        <begin position="3"/>
        <end position="120"/>
    </location>
</feature>
<dbReference type="PANTHER" id="PTHR47723">
    <property type="entry name" value="OS05G0353850 PROTEIN"/>
    <property type="match status" value="1"/>
</dbReference>
<evidence type="ECO:0000313" key="3">
    <source>
        <dbReference type="Proteomes" id="UP000195402"/>
    </source>
</evidence>
<sequence>MVNIDGSLKTDIAGYGTIVRDRPDNVLDVVTGSLNLRSITLHELQGVEAGLLLAAGRGFRRISVRTDSMLVVSILNSSIIPPWHTRVVYHRIKLLISRFDHCNIRHVYRETNRAADHLASLYPTPEYQEVIPSSFIEDMKKIAFEDSLGSP</sequence>
<dbReference type="InterPro" id="IPR012337">
    <property type="entry name" value="RNaseH-like_sf"/>
</dbReference>
<dbReference type="PANTHER" id="PTHR47723:SF19">
    <property type="entry name" value="POLYNUCLEOTIDYL TRANSFERASE, RIBONUCLEASE H-LIKE SUPERFAMILY PROTEIN"/>
    <property type="match status" value="1"/>
</dbReference>
<protein>
    <submittedName>
        <fullName evidence="2">Ribonuclease H domain</fullName>
    </submittedName>
</protein>
<evidence type="ECO:0000259" key="1">
    <source>
        <dbReference type="Pfam" id="PF13456"/>
    </source>
</evidence>
<dbReference type="Proteomes" id="UP000195402">
    <property type="component" value="Unassembled WGS sequence"/>
</dbReference>
<dbReference type="GO" id="GO:0004523">
    <property type="term" value="F:RNA-DNA hybrid ribonuclease activity"/>
    <property type="evidence" value="ECO:0007669"/>
    <property type="project" value="InterPro"/>
</dbReference>
<accession>A0A200PT43</accession>
<dbReference type="InterPro" id="IPR053151">
    <property type="entry name" value="RNase_H-like"/>
</dbReference>
<dbReference type="InterPro" id="IPR002156">
    <property type="entry name" value="RNaseH_domain"/>
</dbReference>
<evidence type="ECO:0000313" key="2">
    <source>
        <dbReference type="EMBL" id="OVA01356.1"/>
    </source>
</evidence>
<dbReference type="InParanoid" id="A0A200PT43"/>
<dbReference type="AlphaFoldDB" id="A0A200PT43"/>